<evidence type="ECO:0000256" key="1">
    <source>
        <dbReference type="ARBA" id="ARBA00001917"/>
    </source>
</evidence>
<dbReference type="BioCyc" id="FCF748224-HMP:GTSS-950-MONOMER"/>
<protein>
    <recommendedName>
        <fullName evidence="5">Urocanate reductase</fullName>
        <ecNumber evidence="4">1.3.99.33</ecNumber>
    </recommendedName>
</protein>
<dbReference type="eggNOG" id="COG3976">
    <property type="taxonomic scope" value="Bacteria"/>
</dbReference>
<keyword evidence="10" id="KW-0732">Signal</keyword>
<dbReference type="InterPro" id="IPR050315">
    <property type="entry name" value="FAD-oxidoreductase_2"/>
</dbReference>
<keyword evidence="6" id="KW-0285">Flavoprotein</keyword>
<evidence type="ECO:0000256" key="5">
    <source>
        <dbReference type="ARBA" id="ARBA00015872"/>
    </source>
</evidence>
<comment type="cofactor">
    <cofactor evidence="1">
        <name>FMN</name>
        <dbReference type="ChEBI" id="CHEBI:58210"/>
    </cofactor>
</comment>
<evidence type="ECO:0000256" key="8">
    <source>
        <dbReference type="ARBA" id="ARBA00023002"/>
    </source>
</evidence>
<dbReference type="GO" id="GO:0016020">
    <property type="term" value="C:membrane"/>
    <property type="evidence" value="ECO:0007669"/>
    <property type="project" value="InterPro"/>
</dbReference>
<dbReference type="Proteomes" id="UP000006028">
    <property type="component" value="Unassembled WGS sequence"/>
</dbReference>
<dbReference type="GO" id="GO:0033765">
    <property type="term" value="F:steroid dehydrogenase activity, acting on the CH-CH group of donors"/>
    <property type="evidence" value="ECO:0007669"/>
    <property type="project" value="UniProtKB-ARBA"/>
</dbReference>
<dbReference type="PANTHER" id="PTHR43400:SF7">
    <property type="entry name" value="FAD-DEPENDENT OXIDOREDUCTASE 2 FAD BINDING DOMAIN-CONTAINING PROTEIN"/>
    <property type="match status" value="1"/>
</dbReference>
<evidence type="ECO:0000256" key="2">
    <source>
        <dbReference type="ARBA" id="ARBA00001974"/>
    </source>
</evidence>
<dbReference type="InterPro" id="IPR007329">
    <property type="entry name" value="FMN-bd"/>
</dbReference>
<comment type="caution">
    <text evidence="12">The sequence shown here is derived from an EMBL/GenBank/DDBJ whole genome shotgun (WGS) entry which is preliminary data.</text>
</comment>
<organism evidence="12 13">
    <name type="scientific">Faecalibacterium cf. prausnitzii KLE1255</name>
    <dbReference type="NCBI Taxonomy" id="748224"/>
    <lineage>
        <taxon>Bacteria</taxon>
        <taxon>Bacillati</taxon>
        <taxon>Bacillota</taxon>
        <taxon>Clostridia</taxon>
        <taxon>Eubacteriales</taxon>
        <taxon>Oscillospiraceae</taxon>
        <taxon>Faecalibacterium</taxon>
    </lineage>
</organism>
<gene>
    <name evidence="12" type="ORF">HMPREF9436_02932</name>
</gene>
<dbReference type="Pfam" id="PF04205">
    <property type="entry name" value="FMN_bind"/>
    <property type="match status" value="1"/>
</dbReference>
<dbReference type="EMBL" id="AECU01000213">
    <property type="protein sequence ID" value="EFQ05603.1"/>
    <property type="molecule type" value="Genomic_DNA"/>
</dbReference>
<keyword evidence="7" id="KW-0274">FAD</keyword>
<dbReference type="STRING" id="748224.HMPREF9436_02932"/>
<dbReference type="AlphaFoldDB" id="E2ZML2"/>
<dbReference type="SMART" id="SM00900">
    <property type="entry name" value="FMN_bind"/>
    <property type="match status" value="1"/>
</dbReference>
<evidence type="ECO:0000256" key="4">
    <source>
        <dbReference type="ARBA" id="ARBA00013137"/>
    </source>
</evidence>
<evidence type="ECO:0000256" key="10">
    <source>
        <dbReference type="SAM" id="SignalP"/>
    </source>
</evidence>
<comment type="similarity">
    <text evidence="3">Belongs to the FAD-dependent oxidoreductase 2 family. FRD/SDH subfamily.</text>
</comment>
<comment type="catalytic activity">
    <reaction evidence="9">
        <text>dihydrourocanate + A = urocanate + AH2</text>
        <dbReference type="Rhea" id="RHEA:36059"/>
        <dbReference type="ChEBI" id="CHEBI:13193"/>
        <dbReference type="ChEBI" id="CHEBI:17499"/>
        <dbReference type="ChEBI" id="CHEBI:27247"/>
        <dbReference type="ChEBI" id="CHEBI:72991"/>
        <dbReference type="EC" id="1.3.99.33"/>
    </reaction>
</comment>
<keyword evidence="8" id="KW-0560">Oxidoreductase</keyword>
<accession>E2ZML2</accession>
<dbReference type="HOGENOM" id="CLU_011398_4_3_9"/>
<evidence type="ECO:0000256" key="3">
    <source>
        <dbReference type="ARBA" id="ARBA00008040"/>
    </source>
</evidence>
<dbReference type="Gene3D" id="3.90.700.10">
    <property type="entry name" value="Succinate dehydrogenase/fumarate reductase flavoprotein, catalytic domain"/>
    <property type="match status" value="1"/>
</dbReference>
<dbReference type="Pfam" id="PF00890">
    <property type="entry name" value="FAD_binding_2"/>
    <property type="match status" value="1"/>
</dbReference>
<feature type="signal peptide" evidence="10">
    <location>
        <begin position="1"/>
        <end position="45"/>
    </location>
</feature>
<dbReference type="InterPro" id="IPR027477">
    <property type="entry name" value="Succ_DH/fumarate_Rdtase_cat_sf"/>
</dbReference>
<feature type="chain" id="PRO_5003166654" description="Urocanate reductase" evidence="10">
    <location>
        <begin position="46"/>
        <end position="694"/>
    </location>
</feature>
<evidence type="ECO:0000259" key="11">
    <source>
        <dbReference type="SMART" id="SM00900"/>
    </source>
</evidence>
<dbReference type="EC" id="1.3.99.33" evidence="4"/>
<dbReference type="InterPro" id="IPR003953">
    <property type="entry name" value="FAD-dep_OxRdtase_2_FAD-bd"/>
</dbReference>
<evidence type="ECO:0000256" key="6">
    <source>
        <dbReference type="ARBA" id="ARBA00022630"/>
    </source>
</evidence>
<evidence type="ECO:0000256" key="9">
    <source>
        <dbReference type="ARBA" id="ARBA00049922"/>
    </source>
</evidence>
<feature type="domain" description="FMN-binding" evidence="11">
    <location>
        <begin position="73"/>
        <end position="147"/>
    </location>
</feature>
<evidence type="ECO:0000256" key="7">
    <source>
        <dbReference type="ARBA" id="ARBA00022827"/>
    </source>
</evidence>
<name>E2ZML2_9FIRM</name>
<dbReference type="SUPFAM" id="SSF56425">
    <property type="entry name" value="Succinate dehydrogenase/fumarate reductase flavoprotein, catalytic domain"/>
    <property type="match status" value="1"/>
</dbReference>
<dbReference type="Gene3D" id="3.90.1010.20">
    <property type="match status" value="1"/>
</dbReference>
<proteinExistence type="inferred from homology"/>
<evidence type="ECO:0000313" key="13">
    <source>
        <dbReference type="Proteomes" id="UP000006028"/>
    </source>
</evidence>
<dbReference type="eggNOG" id="COG1053">
    <property type="taxonomic scope" value="Bacteria"/>
</dbReference>
<reference evidence="12 13" key="1">
    <citation type="submission" date="2010-08" db="EMBL/GenBank/DDBJ databases">
        <authorList>
            <person name="Weinstock G."/>
            <person name="Sodergren E."/>
            <person name="Clifton S."/>
            <person name="Fulton L."/>
            <person name="Fulton B."/>
            <person name="Courtney L."/>
            <person name="Fronick C."/>
            <person name="Harrison M."/>
            <person name="Strong C."/>
            <person name="Farmer C."/>
            <person name="Delahaunty K."/>
            <person name="Markovic C."/>
            <person name="Hall O."/>
            <person name="Minx P."/>
            <person name="Tomlinson C."/>
            <person name="Mitreva M."/>
            <person name="Hou S."/>
            <person name="Chen J."/>
            <person name="Wollam A."/>
            <person name="Pepin K.H."/>
            <person name="Johnson M."/>
            <person name="Bhonagiri V."/>
            <person name="Zhang X."/>
            <person name="Suruliraj S."/>
            <person name="Warren W."/>
            <person name="Chinwalla A."/>
            <person name="Mardis E.R."/>
            <person name="Wilson R.K."/>
        </authorList>
    </citation>
    <scope>NUCLEOTIDE SEQUENCE [LARGE SCALE GENOMIC DNA]</scope>
    <source>
        <strain evidence="12 13">KLE1255</strain>
    </source>
</reference>
<comment type="cofactor">
    <cofactor evidence="2">
        <name>FAD</name>
        <dbReference type="ChEBI" id="CHEBI:57692"/>
    </cofactor>
</comment>
<dbReference type="Gene3D" id="3.50.50.60">
    <property type="entry name" value="FAD/NAD(P)-binding domain"/>
    <property type="match status" value="1"/>
</dbReference>
<evidence type="ECO:0000313" key="12">
    <source>
        <dbReference type="EMBL" id="EFQ05603.1"/>
    </source>
</evidence>
<sequence length="694" mass="74068">MVFTLLHDKKRKEKESVPMNKISRKGFLKIAAAAAMSGVTAGALAACNSASGSTASGAAGQYIPGTYEGTAEGISSTVKVTMTFSDSTVTDVVVDTSGETASFGAAAADELREQLMAAGSAEIDGVSGSTITSDAVMKAAKSCYAQAKGEAVVSSVQLPTGDANDWLGKEPDIDETAITETVDTDILIVGAGNGGMFAAAYAAANGLNFRVIEQNANVQDTRHWYGAVDSAAAKEAGEPATDKAKLLSEISRYASGKCDQRVVKTWINESAAMHDFMRSILEDKYGWVCDFTSGSEAAWPAENAEHNTDYLYPVQEHNYMASESASGLPRNELLLQYIQELGYDVDFKTSLAKLEKNSEGRITGIIAQSTEDDHFIRYNANKGVLLACGGFPGNPYMMEQLDPLGTSVTTACSYSPADKGYGIRAAVWAGANLDKEAAPMLFDRGVVAPGVDGGYVDSDTAFGGKAFPGKIRQYNPGTQPFLKVNRNGERFANESCPYNDIVYAAAHQPGRVYAQICDANILEDAKRFHTIGCSAQTRNGGEKYIQGKMDEAIEAGALFKCDTLDELADKMGFTGAAKDTFLATVERYNELYDKQNDEDFGKPAYRLSAIRTAPFYGCWLGASLLTTEQGIAINEKGQALDNNNQPMEGLYITGDMSGSFFANNYPCLMAGVAMGRTLTFAMKAVKQMAGLDNA</sequence>
<dbReference type="InterPro" id="IPR036188">
    <property type="entry name" value="FAD/NAD-bd_sf"/>
</dbReference>
<dbReference type="PANTHER" id="PTHR43400">
    <property type="entry name" value="FUMARATE REDUCTASE"/>
    <property type="match status" value="1"/>
</dbReference>
<dbReference type="GO" id="GO:0010181">
    <property type="term" value="F:FMN binding"/>
    <property type="evidence" value="ECO:0007669"/>
    <property type="project" value="InterPro"/>
</dbReference>
<dbReference type="SUPFAM" id="SSF51905">
    <property type="entry name" value="FAD/NAD(P)-binding domain"/>
    <property type="match status" value="1"/>
</dbReference>